<feature type="compositionally biased region" description="Basic and acidic residues" evidence="1">
    <location>
        <begin position="68"/>
        <end position="79"/>
    </location>
</feature>
<protein>
    <submittedName>
        <fullName evidence="2">Uncharacterized protein</fullName>
    </submittedName>
</protein>
<organism evidence="2 3">
    <name type="scientific">Actinomadura montaniterrae</name>
    <dbReference type="NCBI Taxonomy" id="1803903"/>
    <lineage>
        <taxon>Bacteria</taxon>
        <taxon>Bacillati</taxon>
        <taxon>Actinomycetota</taxon>
        <taxon>Actinomycetes</taxon>
        <taxon>Streptosporangiales</taxon>
        <taxon>Thermomonosporaceae</taxon>
        <taxon>Actinomadura</taxon>
    </lineage>
</organism>
<dbReference type="Proteomes" id="UP000483004">
    <property type="component" value="Unassembled WGS sequence"/>
</dbReference>
<accession>A0A6L3VPS4</accession>
<dbReference type="RefSeq" id="WP_151542433.1">
    <property type="nucleotide sequence ID" value="NZ_WBMR01000076.1"/>
</dbReference>
<evidence type="ECO:0000313" key="3">
    <source>
        <dbReference type="Proteomes" id="UP000483004"/>
    </source>
</evidence>
<keyword evidence="3" id="KW-1185">Reference proteome</keyword>
<reference evidence="2 3" key="1">
    <citation type="submission" date="2019-09" db="EMBL/GenBank/DDBJ databases">
        <title>Actinomadura physcomitrii sp. nov., a novel actinomycete isolated from moss [Physcomitrium sphaericum (Ludw) Fuernr].</title>
        <authorList>
            <person name="Liu C."/>
            <person name="Zhuang X."/>
        </authorList>
    </citation>
    <scope>NUCLEOTIDE SEQUENCE [LARGE SCALE GENOMIC DNA]</scope>
    <source>
        <strain evidence="2 3">CYP1-1B</strain>
    </source>
</reference>
<name>A0A6L3VPS4_9ACTN</name>
<gene>
    <name evidence="2" type="ORF">F9B16_24305</name>
</gene>
<feature type="compositionally biased region" description="Pro residues" evidence="1">
    <location>
        <begin position="85"/>
        <end position="96"/>
    </location>
</feature>
<dbReference type="EMBL" id="WBMR01000076">
    <property type="protein sequence ID" value="KAB2376962.1"/>
    <property type="molecule type" value="Genomic_DNA"/>
</dbReference>
<feature type="region of interest" description="Disordered" evidence="1">
    <location>
        <begin position="52"/>
        <end position="96"/>
    </location>
</feature>
<comment type="caution">
    <text evidence="2">The sequence shown here is derived from an EMBL/GenBank/DDBJ whole genome shotgun (WGS) entry which is preliminary data.</text>
</comment>
<proteinExistence type="predicted"/>
<evidence type="ECO:0000313" key="2">
    <source>
        <dbReference type="EMBL" id="KAB2376962.1"/>
    </source>
</evidence>
<sequence>MTTSHQDDTDDRHRAMVDACERIIRYGYGLPPRTPAEQAAYDEFADLDADAPPFAIRKQRPPEGITDADIRARAEREVAARPPRKPSPPATGEPPW</sequence>
<evidence type="ECO:0000256" key="1">
    <source>
        <dbReference type="SAM" id="MobiDB-lite"/>
    </source>
</evidence>
<dbReference type="AlphaFoldDB" id="A0A6L3VPS4"/>